<dbReference type="InterPro" id="IPR036188">
    <property type="entry name" value="FAD/NAD-bd_sf"/>
</dbReference>
<gene>
    <name evidence="3" type="primary">puuB_1</name>
    <name evidence="3" type="ORF">ASD8599_00062</name>
</gene>
<evidence type="ECO:0000313" key="3">
    <source>
        <dbReference type="EMBL" id="SPH19337.1"/>
    </source>
</evidence>
<dbReference type="EMBL" id="OMOR01000001">
    <property type="protein sequence ID" value="SPH19337.1"/>
    <property type="molecule type" value="Genomic_DNA"/>
</dbReference>
<evidence type="ECO:0000259" key="2">
    <source>
        <dbReference type="Pfam" id="PF01266"/>
    </source>
</evidence>
<dbReference type="AlphaFoldDB" id="A0A2R8B8H1"/>
<dbReference type="Gene3D" id="3.30.9.10">
    <property type="entry name" value="D-Amino Acid Oxidase, subunit A, domain 2"/>
    <property type="match status" value="1"/>
</dbReference>
<organism evidence="3 4">
    <name type="scientific">Ascidiaceihabitans donghaensis</name>
    <dbReference type="NCBI Taxonomy" id="1510460"/>
    <lineage>
        <taxon>Bacteria</taxon>
        <taxon>Pseudomonadati</taxon>
        <taxon>Pseudomonadota</taxon>
        <taxon>Alphaproteobacteria</taxon>
        <taxon>Rhodobacterales</taxon>
        <taxon>Paracoccaceae</taxon>
        <taxon>Ascidiaceihabitans</taxon>
    </lineage>
</organism>
<dbReference type="GO" id="GO:0005737">
    <property type="term" value="C:cytoplasm"/>
    <property type="evidence" value="ECO:0007669"/>
    <property type="project" value="TreeGrafter"/>
</dbReference>
<feature type="domain" description="FAD dependent oxidoreductase" evidence="2">
    <location>
        <begin position="40"/>
        <end position="399"/>
    </location>
</feature>
<dbReference type="Proteomes" id="UP000244880">
    <property type="component" value="Unassembled WGS sequence"/>
</dbReference>
<sequence>MRHIFPSYAYGPEPKAHCWWDETCLIPQFSSLAADDTASIAIIGGGFTGLNAAYHLAKAGKDVVVLDANEIGWGASGRNGGFCCLGGGTASDALLDLRFGKQDRLHYRATEKRAVSYVDDLIQTLGLDVDRHSNGETALAHRAKDMNHLLASAEQIEENYGVVPQYTSQDDMAAQGLSGPFFGAMTTPIGFALNPRKYLLGLATVARDAGARIFENADVVKVERTANMWVLDVGNFQLKADKVIVATNGYSSETVPDWLAGRYMPTQSNVIVTRPISDQEQAEQGWTSAQMAFDTRNLLHYFRLLPDGRFLFGMRGGLTASARSDLRSMQAALRDFRKMFPAWSQVDITHNWSGMVSVARSQLPFVGQVPDAENMFAGLSFHGNGVAMGSYVGKLLSQLVMNDDAVSRPLAMSDPPAQFPFGAARRVIMPAVYAGLAILDF</sequence>
<evidence type="ECO:0000256" key="1">
    <source>
        <dbReference type="ARBA" id="ARBA00023002"/>
    </source>
</evidence>
<dbReference type="InterPro" id="IPR006076">
    <property type="entry name" value="FAD-dep_OxRdtase"/>
</dbReference>
<accession>A0A2R8B8H1</accession>
<dbReference type="PANTHER" id="PTHR13847:SF281">
    <property type="entry name" value="FAD DEPENDENT OXIDOREDUCTASE DOMAIN-CONTAINING PROTEIN"/>
    <property type="match status" value="1"/>
</dbReference>
<evidence type="ECO:0000313" key="4">
    <source>
        <dbReference type="Proteomes" id="UP000244880"/>
    </source>
</evidence>
<proteinExistence type="predicted"/>
<dbReference type="Pfam" id="PF01266">
    <property type="entry name" value="DAO"/>
    <property type="match status" value="1"/>
</dbReference>
<dbReference type="SUPFAM" id="SSF51905">
    <property type="entry name" value="FAD/NAD(P)-binding domain"/>
    <property type="match status" value="1"/>
</dbReference>
<dbReference type="OrthoDB" id="9806601at2"/>
<name>A0A2R8B8H1_9RHOB</name>
<dbReference type="EC" id="1.4.3.-" evidence="3"/>
<dbReference type="GO" id="GO:0016491">
    <property type="term" value="F:oxidoreductase activity"/>
    <property type="evidence" value="ECO:0007669"/>
    <property type="project" value="UniProtKB-KW"/>
</dbReference>
<keyword evidence="4" id="KW-1185">Reference proteome</keyword>
<reference evidence="3 4" key="1">
    <citation type="submission" date="2018-03" db="EMBL/GenBank/DDBJ databases">
        <authorList>
            <person name="Keele B.F."/>
        </authorList>
    </citation>
    <scope>NUCLEOTIDE SEQUENCE [LARGE SCALE GENOMIC DNA]</scope>
    <source>
        <strain evidence="3 4">CECT 8599</strain>
    </source>
</reference>
<dbReference type="RefSeq" id="WP_108826688.1">
    <property type="nucleotide sequence ID" value="NZ_OMOR01000001.1"/>
</dbReference>
<keyword evidence="1 3" id="KW-0560">Oxidoreductase</keyword>
<protein>
    <submittedName>
        <fullName evidence="3">Gamma-glutamylputrescine oxidoreductase</fullName>
        <ecNumber evidence="3">1.4.3.-</ecNumber>
    </submittedName>
</protein>
<dbReference type="PANTHER" id="PTHR13847">
    <property type="entry name" value="SARCOSINE DEHYDROGENASE-RELATED"/>
    <property type="match status" value="1"/>
</dbReference>
<dbReference type="Gene3D" id="3.50.50.60">
    <property type="entry name" value="FAD/NAD(P)-binding domain"/>
    <property type="match status" value="1"/>
</dbReference>